<dbReference type="Pfam" id="PF13676">
    <property type="entry name" value="TIR_2"/>
    <property type="match status" value="1"/>
</dbReference>
<evidence type="ECO:0000259" key="1">
    <source>
        <dbReference type="Pfam" id="PF13676"/>
    </source>
</evidence>
<dbReference type="GO" id="GO:0007165">
    <property type="term" value="P:signal transduction"/>
    <property type="evidence" value="ECO:0007669"/>
    <property type="project" value="InterPro"/>
</dbReference>
<accession>A0AB34K154</accession>
<dbReference type="InterPro" id="IPR000157">
    <property type="entry name" value="TIR_dom"/>
</dbReference>
<gene>
    <name evidence="2" type="ORF">AB1Y20_015524</name>
</gene>
<keyword evidence="3" id="KW-1185">Reference proteome</keyword>
<dbReference type="InterPro" id="IPR035897">
    <property type="entry name" value="Toll_tir_struct_dom_sf"/>
</dbReference>
<sequence length="289" mass="32008">MCDLFLSHTQRSDKGKLMANELWAECERAGVSCWFDVKMPQRDVAAMEDGVRRCKCFIAIITDSGEATYFSREACRQEIRWALEAGKRIVPVIAIDDKKRVADFIKEASSYGFDFAPLNFCTYDGSGPRQVAASVGDILEQAGITVKFVPAKPKTAAASPFLTAEQAQAYPTSVWMHGLPFHLKGFRGEFKVLTDPTGRVRASNGHPIYKLPAHMNCCPPVPIIGCELLWDDTTSRWFLHRDGDPPTKGIVWSLSEPVDQDAARSPVGLWDMNGWVTAQKDGTPEIPPA</sequence>
<dbReference type="Gene3D" id="3.40.50.10140">
    <property type="entry name" value="Toll/interleukin-1 receptor homology (TIR) domain"/>
    <property type="match status" value="1"/>
</dbReference>
<evidence type="ECO:0000313" key="2">
    <source>
        <dbReference type="EMBL" id="KAL1526832.1"/>
    </source>
</evidence>
<dbReference type="Proteomes" id="UP001515480">
    <property type="component" value="Unassembled WGS sequence"/>
</dbReference>
<dbReference type="AlphaFoldDB" id="A0AB34K154"/>
<reference evidence="2 3" key="1">
    <citation type="journal article" date="2024" name="Science">
        <title>Giant polyketide synthase enzymes in the biosynthesis of giant marine polyether toxins.</title>
        <authorList>
            <person name="Fallon T.R."/>
            <person name="Shende V.V."/>
            <person name="Wierzbicki I.H."/>
            <person name="Pendleton A.L."/>
            <person name="Watervoot N.F."/>
            <person name="Auber R.P."/>
            <person name="Gonzalez D.J."/>
            <person name="Wisecaver J.H."/>
            <person name="Moore B.S."/>
        </authorList>
    </citation>
    <scope>NUCLEOTIDE SEQUENCE [LARGE SCALE GENOMIC DNA]</scope>
    <source>
        <strain evidence="2 3">12B1</strain>
    </source>
</reference>
<dbReference type="SUPFAM" id="SSF52200">
    <property type="entry name" value="Toll/Interleukin receptor TIR domain"/>
    <property type="match status" value="1"/>
</dbReference>
<feature type="domain" description="TIR" evidence="1">
    <location>
        <begin position="5"/>
        <end position="96"/>
    </location>
</feature>
<organism evidence="2 3">
    <name type="scientific">Prymnesium parvum</name>
    <name type="common">Toxic golden alga</name>
    <dbReference type="NCBI Taxonomy" id="97485"/>
    <lineage>
        <taxon>Eukaryota</taxon>
        <taxon>Haptista</taxon>
        <taxon>Haptophyta</taxon>
        <taxon>Prymnesiophyceae</taxon>
        <taxon>Prymnesiales</taxon>
        <taxon>Prymnesiaceae</taxon>
        <taxon>Prymnesium</taxon>
    </lineage>
</organism>
<comment type="caution">
    <text evidence="2">The sequence shown here is derived from an EMBL/GenBank/DDBJ whole genome shotgun (WGS) entry which is preliminary data.</text>
</comment>
<name>A0AB34K154_PRYPA</name>
<protein>
    <recommendedName>
        <fullName evidence="1">TIR domain-containing protein</fullName>
    </recommendedName>
</protein>
<proteinExistence type="predicted"/>
<evidence type="ECO:0000313" key="3">
    <source>
        <dbReference type="Proteomes" id="UP001515480"/>
    </source>
</evidence>
<dbReference type="EMBL" id="JBGBPQ010000003">
    <property type="protein sequence ID" value="KAL1526832.1"/>
    <property type="molecule type" value="Genomic_DNA"/>
</dbReference>